<dbReference type="OrthoDB" id="9811121at2"/>
<dbReference type="PANTHER" id="PTHR38686">
    <property type="entry name" value="APOLIPOPROTEIN N-ACYLTRANSFERASE"/>
    <property type="match status" value="1"/>
</dbReference>
<organism evidence="10 11">
    <name type="scientific">Nonomuraea longispora</name>
    <dbReference type="NCBI Taxonomy" id="1848320"/>
    <lineage>
        <taxon>Bacteria</taxon>
        <taxon>Bacillati</taxon>
        <taxon>Actinomycetota</taxon>
        <taxon>Actinomycetes</taxon>
        <taxon>Streptosporangiales</taxon>
        <taxon>Streptosporangiaceae</taxon>
        <taxon>Nonomuraea</taxon>
    </lineage>
</organism>
<feature type="transmembrane region" description="Helical" evidence="8">
    <location>
        <begin position="48"/>
        <end position="70"/>
    </location>
</feature>
<dbReference type="Gene3D" id="3.60.110.10">
    <property type="entry name" value="Carbon-nitrogen hydrolase"/>
    <property type="match status" value="1"/>
</dbReference>
<keyword evidence="6 8" id="KW-0472">Membrane</keyword>
<evidence type="ECO:0000256" key="3">
    <source>
        <dbReference type="ARBA" id="ARBA00022679"/>
    </source>
</evidence>
<keyword evidence="7 10" id="KW-0012">Acyltransferase</keyword>
<evidence type="ECO:0000256" key="6">
    <source>
        <dbReference type="ARBA" id="ARBA00023136"/>
    </source>
</evidence>
<keyword evidence="3 10" id="KW-0808">Transferase</keyword>
<keyword evidence="5 8" id="KW-1133">Transmembrane helix</keyword>
<proteinExistence type="predicted"/>
<accession>A0A4R4N885</accession>
<dbReference type="SUPFAM" id="SSF56317">
    <property type="entry name" value="Carbon-nitrogen hydrolase"/>
    <property type="match status" value="1"/>
</dbReference>
<dbReference type="PANTHER" id="PTHR38686:SF1">
    <property type="entry name" value="APOLIPOPROTEIN N-ACYLTRANSFERASE"/>
    <property type="match status" value="1"/>
</dbReference>
<dbReference type="Proteomes" id="UP000295157">
    <property type="component" value="Unassembled WGS sequence"/>
</dbReference>
<dbReference type="GO" id="GO:0016410">
    <property type="term" value="F:N-acyltransferase activity"/>
    <property type="evidence" value="ECO:0007669"/>
    <property type="project" value="InterPro"/>
</dbReference>
<feature type="transmembrane region" description="Helical" evidence="8">
    <location>
        <begin position="449"/>
        <end position="466"/>
    </location>
</feature>
<comment type="subcellular location">
    <subcellularLocation>
        <location evidence="1">Cell membrane</location>
        <topology evidence="1">Multi-pass membrane protein</topology>
    </subcellularLocation>
</comment>
<feature type="transmembrane region" description="Helical" evidence="8">
    <location>
        <begin position="77"/>
        <end position="99"/>
    </location>
</feature>
<dbReference type="GO" id="GO:0042158">
    <property type="term" value="P:lipoprotein biosynthetic process"/>
    <property type="evidence" value="ECO:0007669"/>
    <property type="project" value="InterPro"/>
</dbReference>
<evidence type="ECO:0000256" key="4">
    <source>
        <dbReference type="ARBA" id="ARBA00022692"/>
    </source>
</evidence>
<keyword evidence="4 8" id="KW-0812">Transmembrane</keyword>
<feature type="domain" description="CN hydrolase" evidence="9">
    <location>
        <begin position="216"/>
        <end position="436"/>
    </location>
</feature>
<dbReference type="InterPro" id="IPR004563">
    <property type="entry name" value="Apolipo_AcylTrfase"/>
</dbReference>
<dbReference type="RefSeq" id="WP_132334194.1">
    <property type="nucleotide sequence ID" value="NZ_SMJZ01000075.1"/>
</dbReference>
<dbReference type="EMBL" id="SMJZ01000075">
    <property type="protein sequence ID" value="TDC05128.1"/>
    <property type="molecule type" value="Genomic_DNA"/>
</dbReference>
<dbReference type="InterPro" id="IPR045378">
    <property type="entry name" value="LNT_N"/>
</dbReference>
<evidence type="ECO:0000313" key="11">
    <source>
        <dbReference type="Proteomes" id="UP000295157"/>
    </source>
</evidence>
<dbReference type="PROSITE" id="PS50263">
    <property type="entry name" value="CN_HYDROLASE"/>
    <property type="match status" value="1"/>
</dbReference>
<dbReference type="GO" id="GO:0005886">
    <property type="term" value="C:plasma membrane"/>
    <property type="evidence" value="ECO:0007669"/>
    <property type="project" value="UniProtKB-SubCell"/>
</dbReference>
<feature type="transmembrane region" description="Helical" evidence="8">
    <location>
        <begin position="187"/>
        <end position="206"/>
    </location>
</feature>
<keyword evidence="11" id="KW-1185">Reference proteome</keyword>
<gene>
    <name evidence="10" type="ORF">E1267_20465</name>
</gene>
<dbReference type="Pfam" id="PF20154">
    <property type="entry name" value="LNT_N"/>
    <property type="match status" value="1"/>
</dbReference>
<dbReference type="Pfam" id="PF00795">
    <property type="entry name" value="CN_hydrolase"/>
    <property type="match status" value="1"/>
</dbReference>
<evidence type="ECO:0000313" key="10">
    <source>
        <dbReference type="EMBL" id="TDC05128.1"/>
    </source>
</evidence>
<dbReference type="InterPro" id="IPR003010">
    <property type="entry name" value="C-N_Hydrolase"/>
</dbReference>
<evidence type="ECO:0000256" key="2">
    <source>
        <dbReference type="ARBA" id="ARBA00022475"/>
    </source>
</evidence>
<evidence type="ECO:0000256" key="8">
    <source>
        <dbReference type="SAM" id="Phobius"/>
    </source>
</evidence>
<dbReference type="AlphaFoldDB" id="A0A4R4N885"/>
<evidence type="ECO:0000259" key="9">
    <source>
        <dbReference type="PROSITE" id="PS50263"/>
    </source>
</evidence>
<keyword evidence="2" id="KW-1003">Cell membrane</keyword>
<name>A0A4R4N885_9ACTN</name>
<protein>
    <submittedName>
        <fullName evidence="10">Acyltransferase</fullName>
    </submittedName>
</protein>
<evidence type="ECO:0000256" key="5">
    <source>
        <dbReference type="ARBA" id="ARBA00022989"/>
    </source>
</evidence>
<evidence type="ECO:0000256" key="7">
    <source>
        <dbReference type="ARBA" id="ARBA00023315"/>
    </source>
</evidence>
<dbReference type="InterPro" id="IPR036526">
    <property type="entry name" value="C-N_Hydrolase_sf"/>
</dbReference>
<feature type="transmembrane region" description="Helical" evidence="8">
    <location>
        <begin position="157"/>
        <end position="175"/>
    </location>
</feature>
<sequence>MASRLRAPAAVAASALLFFFGTGFAPIPGLSWLAPLPVLLLAPRVSARVAFCAAFLAYLLGLGGQFEFFLKTPSVPLPIGIAIVVGSSLLFGLVAWLFRALLLRGLPLLAASAPPAVWVAFMYVTVLANPTGIVWPLATSVADVPVVIQIASVTGAWGLGFVLLMVPAAIVAVTWPGALPAARLRTGVAGAAACAVVLGFGALRLADAGEPAVQRVAVMSASRFQWAPDAAGPGGQALVKDYARQIAELPEGTMAVLPEGVVGTDEDSLAGALRPLRTVARERGVDVVIGIVHTTPEIKYNYSVHLPADGSSPVSYTKWHFAPGAPFRRGDTLVFAHGHGHDVGLANCMDLNFPTPIRGYALAGARLLAAPAADEFGNGRQHSRNALLRGVESGVSVAWAAQQGTPMISDPWGRVLAETDTESSSPFVTAAAGVPEGPGTTVYARFGDWFAWLCLLLAAAGGLRLVRRRRSAAETAVTRRTAHTVGSA</sequence>
<reference evidence="10 11" key="1">
    <citation type="submission" date="2019-02" db="EMBL/GenBank/DDBJ databases">
        <title>Draft genome sequences of novel Actinobacteria.</title>
        <authorList>
            <person name="Sahin N."/>
            <person name="Ay H."/>
            <person name="Saygin H."/>
        </authorList>
    </citation>
    <scope>NUCLEOTIDE SEQUENCE [LARGE SCALE GENOMIC DNA]</scope>
    <source>
        <strain evidence="10 11">KC201</strain>
    </source>
</reference>
<evidence type="ECO:0000256" key="1">
    <source>
        <dbReference type="ARBA" id="ARBA00004651"/>
    </source>
</evidence>
<comment type="caution">
    <text evidence="10">The sequence shown here is derived from an EMBL/GenBank/DDBJ whole genome shotgun (WGS) entry which is preliminary data.</text>
</comment>